<accession>A0A183ABQ6</accession>
<dbReference type="WBParaSite" id="ECPE_0000440301-mRNA-1">
    <property type="protein sequence ID" value="ECPE_0000440301-mRNA-1"/>
    <property type="gene ID" value="ECPE_0000440301"/>
</dbReference>
<dbReference type="InterPro" id="IPR036249">
    <property type="entry name" value="Thioredoxin-like_sf"/>
</dbReference>
<dbReference type="Proteomes" id="UP000272942">
    <property type="component" value="Unassembled WGS sequence"/>
</dbReference>
<dbReference type="Gene3D" id="3.40.30.10">
    <property type="entry name" value="Glutaredoxin"/>
    <property type="match status" value="1"/>
</dbReference>
<dbReference type="PROSITE" id="PS51352">
    <property type="entry name" value="THIOREDOXIN_2"/>
    <property type="match status" value="1"/>
</dbReference>
<sequence>MSRQIRSKEDLENTIKIAAHRLVIIQFTAKWCGASQMISSAWESMRKEFPVYTFVRVDVDATPDAAQAYGVTSTPAFVFMKDSLKLDSFCGANESRLRDTILRHRRPSLCVSR</sequence>
<keyword evidence="1" id="KW-1015">Disulfide bond</keyword>
<feature type="domain" description="Thioredoxin" evidence="2">
    <location>
        <begin position="1"/>
        <end position="106"/>
    </location>
</feature>
<dbReference type="CDD" id="cd02947">
    <property type="entry name" value="TRX_family"/>
    <property type="match status" value="1"/>
</dbReference>
<reference evidence="3 4" key="2">
    <citation type="submission" date="2018-11" db="EMBL/GenBank/DDBJ databases">
        <authorList>
            <consortium name="Pathogen Informatics"/>
        </authorList>
    </citation>
    <scope>NUCLEOTIDE SEQUENCE [LARGE SCALE GENOMIC DNA]</scope>
    <source>
        <strain evidence="3 4">Egypt</strain>
    </source>
</reference>
<organism evidence="5">
    <name type="scientific">Echinostoma caproni</name>
    <dbReference type="NCBI Taxonomy" id="27848"/>
    <lineage>
        <taxon>Eukaryota</taxon>
        <taxon>Metazoa</taxon>
        <taxon>Spiralia</taxon>
        <taxon>Lophotrochozoa</taxon>
        <taxon>Platyhelminthes</taxon>
        <taxon>Trematoda</taxon>
        <taxon>Digenea</taxon>
        <taxon>Plagiorchiida</taxon>
        <taxon>Echinostomata</taxon>
        <taxon>Echinostomatoidea</taxon>
        <taxon>Echinostomatidae</taxon>
        <taxon>Echinostoma</taxon>
    </lineage>
</organism>
<evidence type="ECO:0000313" key="5">
    <source>
        <dbReference type="WBParaSite" id="ECPE_0000440301-mRNA-1"/>
    </source>
</evidence>
<proteinExistence type="predicted"/>
<evidence type="ECO:0000313" key="3">
    <source>
        <dbReference type="EMBL" id="VDP72450.1"/>
    </source>
</evidence>
<dbReference type="Pfam" id="PF00085">
    <property type="entry name" value="Thioredoxin"/>
    <property type="match status" value="1"/>
</dbReference>
<dbReference type="OrthoDB" id="2121326at2759"/>
<name>A0A183ABQ6_9TREM</name>
<dbReference type="SUPFAM" id="SSF52833">
    <property type="entry name" value="Thioredoxin-like"/>
    <property type="match status" value="1"/>
</dbReference>
<dbReference type="PANTHER" id="PTHR46115">
    <property type="entry name" value="THIOREDOXIN-LIKE PROTEIN 1"/>
    <property type="match status" value="1"/>
</dbReference>
<gene>
    <name evidence="3" type="ORF">ECPE_LOCUS4391</name>
</gene>
<dbReference type="AlphaFoldDB" id="A0A183ABQ6"/>
<protein>
    <submittedName>
        <fullName evidence="5">Thioredoxin domain-containing protein</fullName>
    </submittedName>
</protein>
<evidence type="ECO:0000259" key="2">
    <source>
        <dbReference type="PROSITE" id="PS51352"/>
    </source>
</evidence>
<evidence type="ECO:0000256" key="1">
    <source>
        <dbReference type="ARBA" id="ARBA00023157"/>
    </source>
</evidence>
<evidence type="ECO:0000313" key="4">
    <source>
        <dbReference type="Proteomes" id="UP000272942"/>
    </source>
</evidence>
<reference evidence="5" key="1">
    <citation type="submission" date="2016-06" db="UniProtKB">
        <authorList>
            <consortium name="WormBaseParasite"/>
        </authorList>
    </citation>
    <scope>IDENTIFICATION</scope>
</reference>
<dbReference type="EMBL" id="UZAN01041249">
    <property type="protein sequence ID" value="VDP72450.1"/>
    <property type="molecule type" value="Genomic_DNA"/>
</dbReference>
<dbReference type="InterPro" id="IPR013766">
    <property type="entry name" value="Thioredoxin_domain"/>
</dbReference>
<keyword evidence="4" id="KW-1185">Reference proteome</keyword>